<keyword evidence="10" id="KW-1185">Reference proteome</keyword>
<dbReference type="PANTHER" id="PTHR33992:SF1">
    <property type="entry name" value="RIBONUCLEASE P PROTEIN COMPONENT"/>
    <property type="match status" value="1"/>
</dbReference>
<dbReference type="RefSeq" id="WP_138197679.1">
    <property type="nucleotide sequence ID" value="NZ_VCIW01000027.1"/>
</dbReference>
<dbReference type="GO" id="GO:0030677">
    <property type="term" value="C:ribonuclease P complex"/>
    <property type="evidence" value="ECO:0007669"/>
    <property type="project" value="TreeGrafter"/>
</dbReference>
<dbReference type="Gene3D" id="3.30.230.10">
    <property type="match status" value="1"/>
</dbReference>
<dbReference type="SUPFAM" id="SSF54211">
    <property type="entry name" value="Ribosomal protein S5 domain 2-like"/>
    <property type="match status" value="1"/>
</dbReference>
<protein>
    <recommendedName>
        <fullName evidence="7 8">Ribonuclease P protein component</fullName>
        <shortName evidence="7">RNase P protein</shortName>
        <shortName evidence="7">RNaseP protein</shortName>
        <ecNumber evidence="7 8">3.1.26.5</ecNumber>
    </recommendedName>
    <alternativeName>
        <fullName evidence="7">Protein C5</fullName>
    </alternativeName>
</protein>
<keyword evidence="2 7" id="KW-0819">tRNA processing</keyword>
<evidence type="ECO:0000256" key="7">
    <source>
        <dbReference type="HAMAP-Rule" id="MF_00227"/>
    </source>
</evidence>
<keyword evidence="6 7" id="KW-0694">RNA-binding</keyword>
<evidence type="ECO:0000256" key="8">
    <source>
        <dbReference type="NCBIfam" id="TIGR00188"/>
    </source>
</evidence>
<evidence type="ECO:0000313" key="10">
    <source>
        <dbReference type="Proteomes" id="UP000309676"/>
    </source>
</evidence>
<reference evidence="9 10" key="1">
    <citation type="submission" date="2019-05" db="EMBL/GenBank/DDBJ databases">
        <authorList>
            <person name="Narsing Rao M.P."/>
            <person name="Li W.J."/>
        </authorList>
    </citation>
    <scope>NUCLEOTIDE SEQUENCE [LARGE SCALE GENOMIC DNA]</scope>
    <source>
        <strain evidence="9 10">SYSU_K30003</strain>
    </source>
</reference>
<dbReference type="FunFam" id="3.30.230.10:FF:000021">
    <property type="entry name" value="Ribonuclease P protein component"/>
    <property type="match status" value="1"/>
</dbReference>
<dbReference type="PROSITE" id="PS00648">
    <property type="entry name" value="RIBONUCLEASE_P"/>
    <property type="match status" value="1"/>
</dbReference>
<name>A0A5R9G1H5_9BACL</name>
<dbReference type="EC" id="3.1.26.5" evidence="7 8"/>
<dbReference type="EMBL" id="VCIW01000027">
    <property type="protein sequence ID" value="TLS48869.1"/>
    <property type="molecule type" value="Genomic_DNA"/>
</dbReference>
<keyword evidence="5 7" id="KW-0378">Hydrolase</keyword>
<dbReference type="OrthoDB" id="9810867at2"/>
<dbReference type="AlphaFoldDB" id="A0A5R9G1H5"/>
<comment type="caution">
    <text evidence="9">The sequence shown here is derived from an EMBL/GenBank/DDBJ whole genome shotgun (WGS) entry which is preliminary data.</text>
</comment>
<dbReference type="GO" id="GO:0001682">
    <property type="term" value="P:tRNA 5'-leader removal"/>
    <property type="evidence" value="ECO:0007669"/>
    <property type="project" value="UniProtKB-UniRule"/>
</dbReference>
<dbReference type="GO" id="GO:0042781">
    <property type="term" value="F:3'-tRNA processing endoribonuclease activity"/>
    <property type="evidence" value="ECO:0007669"/>
    <property type="project" value="TreeGrafter"/>
</dbReference>
<gene>
    <name evidence="7 9" type="primary">rnpA</name>
    <name evidence="9" type="ORF">FE782_28100</name>
</gene>
<organism evidence="9 10">
    <name type="scientific">Paenibacillus antri</name>
    <dbReference type="NCBI Taxonomy" id="2582848"/>
    <lineage>
        <taxon>Bacteria</taxon>
        <taxon>Bacillati</taxon>
        <taxon>Bacillota</taxon>
        <taxon>Bacilli</taxon>
        <taxon>Bacillales</taxon>
        <taxon>Paenibacillaceae</taxon>
        <taxon>Paenibacillus</taxon>
    </lineage>
</organism>
<keyword evidence="4 7" id="KW-0255">Endonuclease</keyword>
<dbReference type="GO" id="GO:0004526">
    <property type="term" value="F:ribonuclease P activity"/>
    <property type="evidence" value="ECO:0007669"/>
    <property type="project" value="UniProtKB-UniRule"/>
</dbReference>
<keyword evidence="3 7" id="KW-0540">Nuclease</keyword>
<dbReference type="HAMAP" id="MF_00227">
    <property type="entry name" value="RNase_P"/>
    <property type="match status" value="1"/>
</dbReference>
<evidence type="ECO:0000256" key="3">
    <source>
        <dbReference type="ARBA" id="ARBA00022722"/>
    </source>
</evidence>
<evidence type="ECO:0000256" key="5">
    <source>
        <dbReference type="ARBA" id="ARBA00022801"/>
    </source>
</evidence>
<dbReference type="Proteomes" id="UP000309676">
    <property type="component" value="Unassembled WGS sequence"/>
</dbReference>
<comment type="similarity">
    <text evidence="7">Belongs to the RnpA family.</text>
</comment>
<evidence type="ECO:0000256" key="2">
    <source>
        <dbReference type="ARBA" id="ARBA00022694"/>
    </source>
</evidence>
<comment type="catalytic activity">
    <reaction evidence="7">
        <text>Endonucleolytic cleavage of RNA, removing 5'-extranucleotides from tRNA precursor.</text>
        <dbReference type="EC" id="3.1.26.5"/>
    </reaction>
</comment>
<dbReference type="InterPro" id="IPR020539">
    <property type="entry name" value="RNase_P_CS"/>
</dbReference>
<accession>A0A5R9G1H5</accession>
<evidence type="ECO:0000256" key="4">
    <source>
        <dbReference type="ARBA" id="ARBA00022759"/>
    </source>
</evidence>
<proteinExistence type="inferred from homology"/>
<evidence type="ECO:0000313" key="9">
    <source>
        <dbReference type="EMBL" id="TLS48869.1"/>
    </source>
</evidence>
<dbReference type="InterPro" id="IPR014721">
    <property type="entry name" value="Ribsml_uS5_D2-typ_fold_subgr"/>
</dbReference>
<dbReference type="InterPro" id="IPR020568">
    <property type="entry name" value="Ribosomal_Su5_D2-typ_SF"/>
</dbReference>
<dbReference type="GO" id="GO:0000049">
    <property type="term" value="F:tRNA binding"/>
    <property type="evidence" value="ECO:0007669"/>
    <property type="project" value="UniProtKB-UniRule"/>
</dbReference>
<evidence type="ECO:0000256" key="6">
    <source>
        <dbReference type="ARBA" id="ARBA00022884"/>
    </source>
</evidence>
<dbReference type="NCBIfam" id="TIGR00188">
    <property type="entry name" value="rnpA"/>
    <property type="match status" value="1"/>
</dbReference>
<dbReference type="Pfam" id="PF00825">
    <property type="entry name" value="Ribonuclease_P"/>
    <property type="match status" value="1"/>
</dbReference>
<comment type="function">
    <text evidence="1 7">RNaseP catalyzes the removal of the 5'-leader sequence from pre-tRNA to produce the mature 5'-terminus. It can also cleave other RNA substrates such as 4.5S RNA. The protein component plays an auxiliary but essential role in vivo by binding to the 5'-leader sequence and broadening the substrate specificity of the ribozyme.</text>
</comment>
<sequence length="119" mass="14007">MQKRLRLRKKEDFAKVFKHGKAAANHQFVVYVKHSQAAESFRFGVSVSKKVGNAVVRNRMRRRVKEIVRRMEPLMKPRVDIVCIVRKPALELDHTMLKKSIHHVFKRADLLQTPVRKQP</sequence>
<comment type="subunit">
    <text evidence="7">Consists of a catalytic RNA component (M1 or rnpB) and a protein subunit.</text>
</comment>
<dbReference type="InterPro" id="IPR000100">
    <property type="entry name" value="RNase_P"/>
</dbReference>
<dbReference type="PANTHER" id="PTHR33992">
    <property type="entry name" value="RIBONUCLEASE P PROTEIN COMPONENT"/>
    <property type="match status" value="1"/>
</dbReference>
<evidence type="ECO:0000256" key="1">
    <source>
        <dbReference type="ARBA" id="ARBA00002663"/>
    </source>
</evidence>